<gene>
    <name evidence="2" type="ORF">V5799_024067</name>
</gene>
<organism evidence="2 3">
    <name type="scientific">Amblyomma americanum</name>
    <name type="common">Lone star tick</name>
    <dbReference type="NCBI Taxonomy" id="6943"/>
    <lineage>
        <taxon>Eukaryota</taxon>
        <taxon>Metazoa</taxon>
        <taxon>Ecdysozoa</taxon>
        <taxon>Arthropoda</taxon>
        <taxon>Chelicerata</taxon>
        <taxon>Arachnida</taxon>
        <taxon>Acari</taxon>
        <taxon>Parasitiformes</taxon>
        <taxon>Ixodida</taxon>
        <taxon>Ixodoidea</taxon>
        <taxon>Ixodidae</taxon>
        <taxon>Amblyomminae</taxon>
        <taxon>Amblyomma</taxon>
    </lineage>
</organism>
<proteinExistence type="predicted"/>
<evidence type="ECO:0000313" key="3">
    <source>
        <dbReference type="Proteomes" id="UP001321473"/>
    </source>
</evidence>
<reference evidence="2 3" key="1">
    <citation type="journal article" date="2023" name="Arcadia Sci">
        <title>De novo assembly of a long-read Amblyomma americanum tick genome.</title>
        <authorList>
            <person name="Chou S."/>
            <person name="Poskanzer K.E."/>
            <person name="Rollins M."/>
            <person name="Thuy-Boun P.S."/>
        </authorList>
    </citation>
    <scope>NUCLEOTIDE SEQUENCE [LARGE SCALE GENOMIC DNA]</scope>
    <source>
        <strain evidence="2">F_SG_1</strain>
        <tissue evidence="2">Salivary glands</tissue>
    </source>
</reference>
<dbReference type="AlphaFoldDB" id="A0AAQ4EDN6"/>
<comment type="caution">
    <text evidence="2">The sequence shown here is derived from an EMBL/GenBank/DDBJ whole genome shotgun (WGS) entry which is preliminary data.</text>
</comment>
<evidence type="ECO:0000256" key="1">
    <source>
        <dbReference type="SAM" id="MobiDB-lite"/>
    </source>
</evidence>
<keyword evidence="3" id="KW-1185">Reference proteome</keyword>
<dbReference type="EMBL" id="JARKHS020017956">
    <property type="protein sequence ID" value="KAK8772693.1"/>
    <property type="molecule type" value="Genomic_DNA"/>
</dbReference>
<accession>A0AAQ4EDN6</accession>
<dbReference type="Proteomes" id="UP001321473">
    <property type="component" value="Unassembled WGS sequence"/>
</dbReference>
<feature type="region of interest" description="Disordered" evidence="1">
    <location>
        <begin position="1"/>
        <end position="22"/>
    </location>
</feature>
<sequence length="299" mass="31138">MLPTSSSGGGQQAVVTSGSGSCGRIPRMASCITVPDSDSEGHYSPARALPSFTSSVLAAKAIKPEPQRDAAPPLLLPTATSVRAYPLTCSSSALCQKKRLLCQQGGGDVVVTPKREVDEECIPLRPPNGFLEGERLVKCGATLVPPPPRPHHHLSPLQHVGQPLHLAPSSQPAELYREYCRPTVYVAAASSLAQPAYLPQQAPQKYVLAGGFLAPPLAPPPAHHHSRGPAPATATLAAVPYTAHPLPAHLQPAGPQGATAAPPTFPAAPAAAVASYSYGLNPLSPGKPQYQHVYQMFGE</sequence>
<protein>
    <submittedName>
        <fullName evidence="2">Uncharacterized protein</fullName>
    </submittedName>
</protein>
<evidence type="ECO:0000313" key="2">
    <source>
        <dbReference type="EMBL" id="KAK8772693.1"/>
    </source>
</evidence>
<name>A0AAQ4EDN6_AMBAM</name>